<comment type="caution">
    <text evidence="1">The sequence shown here is derived from an EMBL/GenBank/DDBJ whole genome shotgun (WGS) entry which is preliminary data.</text>
</comment>
<organism evidence="1 2">
    <name type="scientific">Bradyrhizobium australiense</name>
    <dbReference type="NCBI Taxonomy" id="2721161"/>
    <lineage>
        <taxon>Bacteria</taxon>
        <taxon>Pseudomonadati</taxon>
        <taxon>Pseudomonadota</taxon>
        <taxon>Alphaproteobacteria</taxon>
        <taxon>Hyphomicrobiales</taxon>
        <taxon>Nitrobacteraceae</taxon>
        <taxon>Bradyrhizobium</taxon>
    </lineage>
</organism>
<dbReference type="AlphaFoldDB" id="A0A7Y4GSV3"/>
<gene>
    <name evidence="1" type="ORF">HCN58_17485</name>
</gene>
<sequence length="151" mass="15284">MAADSLWASAFGGSSGGGLLSFLGLGGSGSVPVMSGTGLGAGTGGLSFPMFAGGTSYAPGGPAMINEGGRGEIVNLPSGAQVIPHDISMQMAAAAGNDKVTIHGGTTNIIVQGNADDKAMATMKRELAQRDADFERRVIEAYRKAKIRRQI</sequence>
<protein>
    <submittedName>
        <fullName evidence="1">Uncharacterized protein</fullName>
    </submittedName>
</protein>
<accession>A0A7Y4GSV3</accession>
<name>A0A7Y4GSV3_9BRAD</name>
<proteinExistence type="predicted"/>
<dbReference type="EMBL" id="JAAVLX010000005">
    <property type="protein sequence ID" value="NOJ41375.1"/>
    <property type="molecule type" value="Genomic_DNA"/>
</dbReference>
<evidence type="ECO:0000313" key="1">
    <source>
        <dbReference type="EMBL" id="NOJ41375.1"/>
    </source>
</evidence>
<evidence type="ECO:0000313" key="2">
    <source>
        <dbReference type="Proteomes" id="UP000544122"/>
    </source>
</evidence>
<dbReference type="RefSeq" id="WP_171580633.1">
    <property type="nucleotide sequence ID" value="NZ_JAAVLX010000005.1"/>
</dbReference>
<dbReference type="Proteomes" id="UP000544122">
    <property type="component" value="Unassembled WGS sequence"/>
</dbReference>
<keyword evidence="2" id="KW-1185">Reference proteome</keyword>
<reference evidence="1 2" key="1">
    <citation type="submission" date="2020-03" db="EMBL/GenBank/DDBJ databases">
        <title>Bradyrhizobium diversity isolated from nodules of Indigofera sp.</title>
        <authorList>
            <person name="Klepa M."/>
            <person name="Helene L."/>
            <person name="Hungria M."/>
        </authorList>
    </citation>
    <scope>NUCLEOTIDE SEQUENCE [LARGE SCALE GENOMIC DNA]</scope>
    <source>
        <strain evidence="1 2">WSM 1791</strain>
    </source>
</reference>